<dbReference type="Proteomes" id="UP001549077">
    <property type="component" value="Unassembled WGS sequence"/>
</dbReference>
<accession>A0ABV2MN31</accession>
<evidence type="ECO:0008006" key="3">
    <source>
        <dbReference type="Google" id="ProtNLM"/>
    </source>
</evidence>
<proteinExistence type="predicted"/>
<protein>
    <recommendedName>
        <fullName evidence="3">Lipoprotein</fullName>
    </recommendedName>
</protein>
<organism evidence="1 2">
    <name type="scientific">Rhizobium binae</name>
    <dbReference type="NCBI Taxonomy" id="1138190"/>
    <lineage>
        <taxon>Bacteria</taxon>
        <taxon>Pseudomonadati</taxon>
        <taxon>Pseudomonadota</taxon>
        <taxon>Alphaproteobacteria</taxon>
        <taxon>Hyphomicrobiales</taxon>
        <taxon>Rhizobiaceae</taxon>
        <taxon>Rhizobium/Agrobacterium group</taxon>
        <taxon>Rhizobium</taxon>
    </lineage>
</organism>
<dbReference type="RefSeq" id="WP_168298563.1">
    <property type="nucleotide sequence ID" value="NZ_CP071610.1"/>
</dbReference>
<evidence type="ECO:0000313" key="2">
    <source>
        <dbReference type="Proteomes" id="UP001549077"/>
    </source>
</evidence>
<sequence length="80" mass="8430">MRVTFVLAIGSVALTGCAGKYEQLAKCSADENPVPALGYQTALKPTAAEVAVEGATKDDCGPMRPVNQFQDETWIPSATQ</sequence>
<name>A0ABV2MN31_9HYPH</name>
<keyword evidence="2" id="KW-1185">Reference proteome</keyword>
<evidence type="ECO:0000313" key="1">
    <source>
        <dbReference type="EMBL" id="MET3757866.1"/>
    </source>
</evidence>
<dbReference type="PROSITE" id="PS51257">
    <property type="entry name" value="PROKAR_LIPOPROTEIN"/>
    <property type="match status" value="1"/>
</dbReference>
<dbReference type="GeneID" id="91152733"/>
<dbReference type="EMBL" id="JBEPMY010000021">
    <property type="protein sequence ID" value="MET3757866.1"/>
    <property type="molecule type" value="Genomic_DNA"/>
</dbReference>
<gene>
    <name evidence="1" type="ORF">ABID08_005247</name>
</gene>
<comment type="caution">
    <text evidence="1">The sequence shown here is derived from an EMBL/GenBank/DDBJ whole genome shotgun (WGS) entry which is preliminary data.</text>
</comment>
<reference evidence="1 2" key="1">
    <citation type="submission" date="2024-06" db="EMBL/GenBank/DDBJ databases">
        <title>Genomic Encyclopedia of Type Strains, Phase IV (KMG-IV): sequencing the most valuable type-strain genomes for metagenomic binning, comparative biology and taxonomic classification.</title>
        <authorList>
            <person name="Goeker M."/>
        </authorList>
    </citation>
    <scope>NUCLEOTIDE SEQUENCE [LARGE SCALE GENOMIC DNA]</scope>
    <source>
        <strain evidence="1 2">DSM 29288</strain>
    </source>
</reference>